<dbReference type="EMBL" id="BARU01027905">
    <property type="protein sequence ID" value="GAH64473.1"/>
    <property type="molecule type" value="Genomic_DNA"/>
</dbReference>
<organism evidence="2">
    <name type="scientific">marine sediment metagenome</name>
    <dbReference type="NCBI Taxonomy" id="412755"/>
    <lineage>
        <taxon>unclassified sequences</taxon>
        <taxon>metagenomes</taxon>
        <taxon>ecological metagenomes</taxon>
    </lineage>
</organism>
<proteinExistence type="predicted"/>
<evidence type="ECO:0000313" key="2">
    <source>
        <dbReference type="EMBL" id="GAH64473.1"/>
    </source>
</evidence>
<feature type="region of interest" description="Disordered" evidence="1">
    <location>
        <begin position="14"/>
        <end position="40"/>
    </location>
</feature>
<comment type="caution">
    <text evidence="2">The sequence shown here is derived from an EMBL/GenBank/DDBJ whole genome shotgun (WGS) entry which is preliminary data.</text>
</comment>
<protein>
    <submittedName>
        <fullName evidence="2">Uncharacterized protein</fullName>
    </submittedName>
</protein>
<feature type="compositionally biased region" description="Basic and acidic residues" evidence="1">
    <location>
        <begin position="15"/>
        <end position="26"/>
    </location>
</feature>
<reference evidence="2" key="1">
    <citation type="journal article" date="2014" name="Front. Microbiol.">
        <title>High frequency of phylogenetically diverse reductive dehalogenase-homologous genes in deep subseafloor sedimentary metagenomes.</title>
        <authorList>
            <person name="Kawai M."/>
            <person name="Futagami T."/>
            <person name="Toyoda A."/>
            <person name="Takaki Y."/>
            <person name="Nishi S."/>
            <person name="Hori S."/>
            <person name="Arai W."/>
            <person name="Tsubouchi T."/>
            <person name="Morono Y."/>
            <person name="Uchiyama I."/>
            <person name="Ito T."/>
            <person name="Fujiyama A."/>
            <person name="Inagaki F."/>
            <person name="Takami H."/>
        </authorList>
    </citation>
    <scope>NUCLEOTIDE SEQUENCE</scope>
    <source>
        <strain evidence="2">Expedition CK06-06</strain>
    </source>
</reference>
<feature type="non-terminal residue" evidence="2">
    <location>
        <position position="40"/>
    </location>
</feature>
<name>X1J3Z5_9ZZZZ</name>
<evidence type="ECO:0000256" key="1">
    <source>
        <dbReference type="SAM" id="MobiDB-lite"/>
    </source>
</evidence>
<accession>X1J3Z5</accession>
<sequence length="40" mass="4515">MGFHPILQRYLNAENAEHAENRKDRGTANNMLCEPAAEMA</sequence>
<gene>
    <name evidence="2" type="ORF">S03H2_44609</name>
</gene>
<dbReference type="AlphaFoldDB" id="X1J3Z5"/>